<dbReference type="InterPro" id="IPR001650">
    <property type="entry name" value="Helicase_C-like"/>
</dbReference>
<keyword evidence="6 12" id="KW-0347">Helicase</keyword>
<feature type="binding site" evidence="12">
    <location>
        <position position="374"/>
    </location>
    <ligand>
        <name>Zn(2+)</name>
        <dbReference type="ChEBI" id="CHEBI:29105"/>
        <label>1</label>
    </ligand>
</feature>
<keyword evidence="7 12" id="KW-0862">Zinc</keyword>
<evidence type="ECO:0000256" key="11">
    <source>
        <dbReference type="ARBA" id="ARBA00048988"/>
    </source>
</evidence>
<dbReference type="Gene3D" id="3.40.1440.60">
    <property type="entry name" value="PriA, 3(prime) DNA-binding domain"/>
    <property type="match status" value="1"/>
</dbReference>
<dbReference type="PANTHER" id="PTHR30580">
    <property type="entry name" value="PRIMOSOMAL PROTEIN N"/>
    <property type="match status" value="1"/>
</dbReference>
<dbReference type="Pfam" id="PF00271">
    <property type="entry name" value="Helicase_C"/>
    <property type="match status" value="1"/>
</dbReference>
<keyword evidence="8 12" id="KW-0067">ATP-binding</keyword>
<comment type="caution">
    <text evidence="15">The sequence shown here is derived from an EMBL/GenBank/DDBJ whole genome shotgun (WGS) entry which is preliminary data.</text>
</comment>
<evidence type="ECO:0000259" key="13">
    <source>
        <dbReference type="PROSITE" id="PS51192"/>
    </source>
</evidence>
<dbReference type="PROSITE" id="PS51192">
    <property type="entry name" value="HELICASE_ATP_BIND_1"/>
    <property type="match status" value="1"/>
</dbReference>
<dbReference type="GO" id="GO:0006269">
    <property type="term" value="P:DNA replication, synthesis of primer"/>
    <property type="evidence" value="ECO:0007669"/>
    <property type="project" value="UniProtKB-KW"/>
</dbReference>
<dbReference type="Pfam" id="PF17764">
    <property type="entry name" value="PriA_3primeBD"/>
    <property type="match status" value="1"/>
</dbReference>
<dbReference type="InterPro" id="IPR040498">
    <property type="entry name" value="PriA_CRR"/>
</dbReference>
<dbReference type="Proteomes" id="UP000526307">
    <property type="component" value="Unassembled WGS sequence"/>
</dbReference>
<dbReference type="GO" id="GO:0006310">
    <property type="term" value="P:DNA recombination"/>
    <property type="evidence" value="ECO:0007669"/>
    <property type="project" value="InterPro"/>
</dbReference>
<comment type="function">
    <text evidence="12">Initiates the restart of stalled replication forks, which reloads the replicative helicase on sites other than the origin of replication. Recognizes and binds to abandoned replication forks and remodels them to uncover a helicase loading site. Promotes assembly of the primosome at these replication forks.</text>
</comment>
<dbReference type="PANTHER" id="PTHR30580:SF0">
    <property type="entry name" value="PRIMOSOMAL PROTEIN N"/>
    <property type="match status" value="1"/>
</dbReference>
<evidence type="ECO:0000256" key="8">
    <source>
        <dbReference type="ARBA" id="ARBA00022840"/>
    </source>
</evidence>
<dbReference type="GO" id="GO:0003677">
    <property type="term" value="F:DNA binding"/>
    <property type="evidence" value="ECO:0007669"/>
    <property type="project" value="UniProtKB-UniRule"/>
</dbReference>
<feature type="binding site" evidence="12">
    <location>
        <position position="380"/>
    </location>
    <ligand>
        <name>Zn(2+)</name>
        <dbReference type="ChEBI" id="CHEBI:29105"/>
        <label>2</label>
    </ligand>
</feature>
<dbReference type="GO" id="GO:0005524">
    <property type="term" value="F:ATP binding"/>
    <property type="evidence" value="ECO:0007669"/>
    <property type="project" value="UniProtKB-UniRule"/>
</dbReference>
<evidence type="ECO:0000256" key="3">
    <source>
        <dbReference type="ARBA" id="ARBA00022723"/>
    </source>
</evidence>
<dbReference type="HAMAP" id="MF_00983">
    <property type="entry name" value="PriA"/>
    <property type="match status" value="1"/>
</dbReference>
<dbReference type="GO" id="GO:0006302">
    <property type="term" value="P:double-strand break repair"/>
    <property type="evidence" value="ECO:0007669"/>
    <property type="project" value="InterPro"/>
</dbReference>
<comment type="catalytic activity">
    <reaction evidence="12">
        <text>Couples ATP hydrolysis with the unwinding of duplex DNA by translocating in the 3'-5' direction.</text>
        <dbReference type="EC" id="5.6.2.4"/>
    </reaction>
</comment>
<protein>
    <recommendedName>
        <fullName evidence="12">Replication restart protein PriA</fullName>
    </recommendedName>
    <alternativeName>
        <fullName evidence="12">ATP-dependent DNA helicase PriA</fullName>
        <ecNumber evidence="12">5.6.2.4</ecNumber>
    </alternativeName>
    <alternativeName>
        <fullName evidence="12">DNA 3'-5' helicase PriA</fullName>
    </alternativeName>
</protein>
<keyword evidence="9 12" id="KW-0238">DNA-binding</keyword>
<comment type="cofactor">
    <cofactor evidence="12">
        <name>Zn(2+)</name>
        <dbReference type="ChEBI" id="CHEBI:29105"/>
    </cofactor>
    <text evidence="12">Binds 2 zinc ions per subunit.</text>
</comment>
<dbReference type="GO" id="GO:0016787">
    <property type="term" value="F:hydrolase activity"/>
    <property type="evidence" value="ECO:0007669"/>
    <property type="project" value="UniProtKB-KW"/>
</dbReference>
<dbReference type="PROSITE" id="PS51194">
    <property type="entry name" value="HELICASE_CTER"/>
    <property type="match status" value="1"/>
</dbReference>
<feature type="domain" description="Helicase C-terminal" evidence="14">
    <location>
        <begin position="406"/>
        <end position="571"/>
    </location>
</feature>
<dbReference type="CDD" id="cd18804">
    <property type="entry name" value="SF2_C_priA"/>
    <property type="match status" value="1"/>
</dbReference>
<dbReference type="SMART" id="SM00490">
    <property type="entry name" value="HELICc"/>
    <property type="match status" value="1"/>
</dbReference>
<feature type="binding site" evidence="12">
    <location>
        <position position="401"/>
    </location>
    <ligand>
        <name>Zn(2+)</name>
        <dbReference type="ChEBI" id="CHEBI:29105"/>
        <label>2</label>
    </ligand>
</feature>
<gene>
    <name evidence="12 15" type="primary">priA</name>
    <name evidence="15" type="ORF">HW270_07535</name>
</gene>
<keyword evidence="5 12" id="KW-0378">Hydrolase</keyword>
<evidence type="ECO:0000256" key="7">
    <source>
        <dbReference type="ARBA" id="ARBA00022833"/>
    </source>
</evidence>
<keyword evidence="16" id="KW-1185">Reference proteome</keyword>
<feature type="binding site" evidence="12">
    <location>
        <position position="414"/>
    </location>
    <ligand>
        <name>Zn(2+)</name>
        <dbReference type="ChEBI" id="CHEBI:29105"/>
        <label>1</label>
    </ligand>
</feature>
<dbReference type="GO" id="GO:0006270">
    <property type="term" value="P:DNA replication initiation"/>
    <property type="evidence" value="ECO:0007669"/>
    <property type="project" value="TreeGrafter"/>
</dbReference>
<sequence>MRYIDVVIDNKSEYTDSFFTYKAQDDIAVGDKVYVPFANRTKSSEGYVVKIDTLPKLDENKIKAVSGVDRDRSLTSEIIDTAIWMRSRYGVKYIDAIKMFVVGGKRIPDTSQDADNGDTEYRESPLKLSQEQQAALTQICSSIDSAAGKTFLIHGVTNSGKTEVYMRAVQRSLEKGKTAIVLVPEIALASQIAERFAKRFGKDNIAIMHSRLKTSERLAEWIRIRTGKAKVVIGARTAIFAPASDIGVIVIDEEHEATYKSDHNPKFETVDVAFKRAGQHGATLVLGSATPSIVSYNRAKSGIYQLIEMKNRIGSSIMPEVQVVDMREELRAGNSGVISRALLSSMDETLASNEQVILFLNRRGFSTQIMCPDCGYTMTCPDCDITLTYHKKENAAICHYCGRKFKVSVKCPDCGNEHMAYVGTGTERLEETIAELIPSAKVERFDLDSAKNKREIEALLKRFRNKKTNVLVGTQILAKGLDFRNVGLVGIVLADSSLNIPDYRSPERTFQLITQVSGRAGRASGDSKVVLQTYQPDDDTIKKAATGDYDGFYESELLHRERMNYPPFSDIISITFVDKKELKNGVSSTLEHAADFRKYLLSMKNLPTSTTIYEPKFDLQRGGAERNRVYFFIKAPKGSRKGFVNAYMMYRDMMIKHKSTCHIEMDINPYGII</sequence>
<dbReference type="EMBL" id="JABXYR010000002">
    <property type="protein sequence ID" value="NWO23902.1"/>
    <property type="molecule type" value="Genomic_DNA"/>
</dbReference>
<name>A0A7Y9B1F4_9FIRM</name>
<comment type="catalytic activity">
    <reaction evidence="11 12">
        <text>ATP + H2O = ADP + phosphate + H(+)</text>
        <dbReference type="Rhea" id="RHEA:13065"/>
        <dbReference type="ChEBI" id="CHEBI:15377"/>
        <dbReference type="ChEBI" id="CHEBI:15378"/>
        <dbReference type="ChEBI" id="CHEBI:30616"/>
        <dbReference type="ChEBI" id="CHEBI:43474"/>
        <dbReference type="ChEBI" id="CHEBI:456216"/>
        <dbReference type="EC" id="5.6.2.4"/>
    </reaction>
</comment>
<evidence type="ECO:0000256" key="2">
    <source>
        <dbReference type="ARBA" id="ARBA00022705"/>
    </source>
</evidence>
<dbReference type="AlphaFoldDB" id="A0A7Y9B1F4"/>
<dbReference type="SMART" id="SM00487">
    <property type="entry name" value="DEXDc"/>
    <property type="match status" value="1"/>
</dbReference>
<dbReference type="InterPro" id="IPR041222">
    <property type="entry name" value="PriA_3primeBD"/>
</dbReference>
<dbReference type="SUPFAM" id="SSF52540">
    <property type="entry name" value="P-loop containing nucleoside triphosphate hydrolases"/>
    <property type="match status" value="2"/>
</dbReference>
<dbReference type="FunFam" id="3.40.50.300:FF:000489">
    <property type="entry name" value="Primosome assembly protein PriA"/>
    <property type="match status" value="1"/>
</dbReference>
<evidence type="ECO:0000256" key="10">
    <source>
        <dbReference type="ARBA" id="ARBA00023235"/>
    </source>
</evidence>
<dbReference type="Pfam" id="PF00270">
    <property type="entry name" value="DEAD"/>
    <property type="match status" value="1"/>
</dbReference>
<evidence type="ECO:0000313" key="16">
    <source>
        <dbReference type="Proteomes" id="UP000526307"/>
    </source>
</evidence>
<feature type="binding site" evidence="12">
    <location>
        <position position="371"/>
    </location>
    <ligand>
        <name>Zn(2+)</name>
        <dbReference type="ChEBI" id="CHEBI:29105"/>
        <label>1</label>
    </ligand>
</feature>
<evidence type="ECO:0000313" key="15">
    <source>
        <dbReference type="EMBL" id="NWO23902.1"/>
    </source>
</evidence>
<dbReference type="CDD" id="cd17929">
    <property type="entry name" value="DEXHc_priA"/>
    <property type="match status" value="1"/>
</dbReference>
<keyword evidence="2 12" id="KW-0235">DNA replication</keyword>
<evidence type="ECO:0000256" key="4">
    <source>
        <dbReference type="ARBA" id="ARBA00022741"/>
    </source>
</evidence>
<organism evidence="15 16">
    <name type="scientific">Mogibacterium timidum</name>
    <dbReference type="NCBI Taxonomy" id="35519"/>
    <lineage>
        <taxon>Bacteria</taxon>
        <taxon>Bacillati</taxon>
        <taxon>Bacillota</taxon>
        <taxon>Clostridia</taxon>
        <taxon>Peptostreptococcales</taxon>
        <taxon>Anaerovoracaceae</taxon>
        <taxon>Mogibacterium</taxon>
    </lineage>
</organism>
<dbReference type="GO" id="GO:1990077">
    <property type="term" value="C:primosome complex"/>
    <property type="evidence" value="ECO:0007669"/>
    <property type="project" value="UniProtKB-UniRule"/>
</dbReference>
<reference evidence="15 16" key="1">
    <citation type="submission" date="2020-06" db="EMBL/GenBank/DDBJ databases">
        <title>Mogibacterium timidum strain W9173 genomic sequence.</title>
        <authorList>
            <person name="Wade W.G."/>
            <person name="Johnston C.D."/>
            <person name="Chen T."/>
            <person name="Dewhirst F.E."/>
        </authorList>
    </citation>
    <scope>NUCLEOTIDE SEQUENCE [LARGE SCALE GENOMIC DNA]</scope>
    <source>
        <strain evidence="15 16">W9173</strain>
    </source>
</reference>
<keyword evidence="4 12" id="KW-0547">Nucleotide-binding</keyword>
<dbReference type="GO" id="GO:0043138">
    <property type="term" value="F:3'-5' DNA helicase activity"/>
    <property type="evidence" value="ECO:0007669"/>
    <property type="project" value="UniProtKB-EC"/>
</dbReference>
<dbReference type="InterPro" id="IPR014001">
    <property type="entry name" value="Helicase_ATP-bd"/>
</dbReference>
<dbReference type="InterPro" id="IPR005259">
    <property type="entry name" value="PriA"/>
</dbReference>
<feature type="binding site" evidence="12">
    <location>
        <position position="411"/>
    </location>
    <ligand>
        <name>Zn(2+)</name>
        <dbReference type="ChEBI" id="CHEBI:29105"/>
        <label>1</label>
    </ligand>
</feature>
<comment type="similarity">
    <text evidence="12">Belongs to the helicase family. PriA subfamily.</text>
</comment>
<dbReference type="Pfam" id="PF18319">
    <property type="entry name" value="Zn_ribbon_PriA"/>
    <property type="match status" value="1"/>
</dbReference>
<dbReference type="GO" id="GO:0008270">
    <property type="term" value="F:zinc ion binding"/>
    <property type="evidence" value="ECO:0007669"/>
    <property type="project" value="UniProtKB-UniRule"/>
</dbReference>
<feature type="binding site" evidence="12">
    <location>
        <position position="383"/>
    </location>
    <ligand>
        <name>Zn(2+)</name>
        <dbReference type="ChEBI" id="CHEBI:29105"/>
        <label>2</label>
    </ligand>
</feature>
<feature type="domain" description="Helicase ATP-binding" evidence="13">
    <location>
        <begin position="142"/>
        <end position="309"/>
    </location>
</feature>
<evidence type="ECO:0000256" key="9">
    <source>
        <dbReference type="ARBA" id="ARBA00023125"/>
    </source>
</evidence>
<feature type="binding site" evidence="12">
    <location>
        <position position="398"/>
    </location>
    <ligand>
        <name>Zn(2+)</name>
        <dbReference type="ChEBI" id="CHEBI:29105"/>
        <label>2</label>
    </ligand>
</feature>
<dbReference type="InterPro" id="IPR027417">
    <property type="entry name" value="P-loop_NTPase"/>
</dbReference>
<comment type="subunit">
    <text evidence="12">Component of the replication restart primosome.</text>
</comment>
<evidence type="ECO:0000259" key="14">
    <source>
        <dbReference type="PROSITE" id="PS51194"/>
    </source>
</evidence>
<dbReference type="EC" id="5.6.2.4" evidence="12"/>
<keyword evidence="3 12" id="KW-0479">Metal-binding</keyword>
<accession>A0A7Y9B1F4</accession>
<evidence type="ECO:0000256" key="1">
    <source>
        <dbReference type="ARBA" id="ARBA00022515"/>
    </source>
</evidence>
<keyword evidence="10 12" id="KW-0413">Isomerase</keyword>
<evidence type="ECO:0000256" key="5">
    <source>
        <dbReference type="ARBA" id="ARBA00022801"/>
    </source>
</evidence>
<dbReference type="NCBIfam" id="TIGR00595">
    <property type="entry name" value="priA"/>
    <property type="match status" value="1"/>
</dbReference>
<dbReference type="InterPro" id="IPR042115">
    <property type="entry name" value="PriA_3primeBD_sf"/>
</dbReference>
<evidence type="ECO:0000256" key="6">
    <source>
        <dbReference type="ARBA" id="ARBA00022806"/>
    </source>
</evidence>
<dbReference type="RefSeq" id="WP_178978763.1">
    <property type="nucleotide sequence ID" value="NZ_CAUTAN010000010.1"/>
</dbReference>
<proteinExistence type="inferred from homology"/>
<evidence type="ECO:0000256" key="12">
    <source>
        <dbReference type="HAMAP-Rule" id="MF_00983"/>
    </source>
</evidence>
<dbReference type="Gene3D" id="3.40.50.300">
    <property type="entry name" value="P-loop containing nucleotide triphosphate hydrolases"/>
    <property type="match status" value="2"/>
</dbReference>
<dbReference type="InterPro" id="IPR011545">
    <property type="entry name" value="DEAD/DEAH_box_helicase_dom"/>
</dbReference>
<keyword evidence="1 12" id="KW-0639">Primosome</keyword>